<dbReference type="GO" id="GO:0006412">
    <property type="term" value="P:translation"/>
    <property type="evidence" value="ECO:0007669"/>
    <property type="project" value="TreeGrafter"/>
</dbReference>
<dbReference type="Gene3D" id="3.30.300.70">
    <property type="entry name" value="RimP-like superfamily, N-terminal"/>
    <property type="match status" value="1"/>
</dbReference>
<dbReference type="RefSeq" id="WP_013175180.1">
    <property type="nucleotide sequence ID" value="NC_014220.1"/>
</dbReference>
<dbReference type="Proteomes" id="UP000000378">
    <property type="component" value="Chromosome"/>
</dbReference>
<feature type="domain" description="Ribosome maturation factor RimP N-terminal" evidence="4">
    <location>
        <begin position="13"/>
        <end position="85"/>
    </location>
</feature>
<evidence type="ECO:0000256" key="1">
    <source>
        <dbReference type="ARBA" id="ARBA00022490"/>
    </source>
</evidence>
<comment type="similarity">
    <text evidence="3">Belongs to the RimP family.</text>
</comment>
<name>D7CM43_SYNLT</name>
<dbReference type="HAMAP" id="MF_01077">
    <property type="entry name" value="RimP"/>
    <property type="match status" value="1"/>
</dbReference>
<dbReference type="PANTHER" id="PTHR33867:SF1">
    <property type="entry name" value="RIBOSOME MATURATION FACTOR RIMP"/>
    <property type="match status" value="1"/>
</dbReference>
<dbReference type="Pfam" id="PF02576">
    <property type="entry name" value="RimP_N"/>
    <property type="match status" value="1"/>
</dbReference>
<dbReference type="STRING" id="643648.Slip_0999"/>
<sequence length="153" mass="17302">MKSKGVVERVEPIIERELEPVGIDVVDVQYKNQAGRWVLQVFIDKPGGVDLDTCQQASEIIGRALDWEDPIPHSYVLEVSSPGLDRVLKKDKDFERFTGKKVTVKVREPINNQKNFKGLLLGLRDGKIMVDLGDRILEVPRTEALQVRLVAEI</sequence>
<reference evidence="7" key="1">
    <citation type="journal article" date="2010" name="Stand. Genomic Sci.">
        <title>Complete genome sequence of Syntrophothermus lipocalidus type strain (TGB-C1T).</title>
        <authorList>
            <consortium name="US DOE Joint Genome Institute (JGI-PGF)"/>
            <person name="Djao O."/>
            <person name="Zhang X."/>
            <person name="Lucas S."/>
            <person name="Lapidus A."/>
            <person name="Glavina Del Rio T."/>
            <person name="Nolan M."/>
            <person name="Tice H."/>
            <person name="Cheng J."/>
            <person name="Han C."/>
            <person name="Tapia R."/>
            <person name="Goodwin L."/>
            <person name="Pitluck S."/>
            <person name="Liolios K."/>
            <person name="Ivanova N."/>
            <person name="Mavromatis K."/>
            <person name="Mikhailova N."/>
            <person name="Ovchinnikova G."/>
            <person name="Pati A."/>
            <person name="Brambilla E."/>
            <person name="Chen A."/>
            <person name="Palaniappan K."/>
            <person name="Land M."/>
            <person name="Hauser L."/>
            <person name="Chang Y."/>
            <person name="Jeffries C."/>
            <person name="Rohde M."/>
            <person name="Sikorski J."/>
            <person name="Spring S."/>
            <person name="Goker M."/>
            <person name="Detter J."/>
            <person name="Woyke T."/>
            <person name="Bristow J."/>
            <person name="Eisen J."/>
            <person name="Markowitz V."/>
            <person name="Hugenholtz P."/>
            <person name="Kyrpides N."/>
            <person name="Klenk H."/>
        </authorList>
    </citation>
    <scope>NUCLEOTIDE SEQUENCE [LARGE SCALE GENOMIC DNA]</scope>
    <source>
        <strain evidence="7">DSM 12680 / TGB-C1</strain>
    </source>
</reference>
<protein>
    <recommendedName>
        <fullName evidence="3">Ribosome maturation factor RimP</fullName>
    </recommendedName>
</protein>
<dbReference type="InterPro" id="IPR028998">
    <property type="entry name" value="RimP_C"/>
</dbReference>
<reference evidence="6 7" key="2">
    <citation type="journal article" date="2010" name="Stand. Genomic Sci.">
        <title>Complete genome sequence of Syntrophothermus lipocalidus type strain (TGB-C1).</title>
        <authorList>
            <person name="Djao O.D."/>
            <person name="Zhang X."/>
            <person name="Lucas S."/>
            <person name="Lapidus A."/>
            <person name="Del Rio T.G."/>
            <person name="Nolan M."/>
            <person name="Tice H."/>
            <person name="Cheng J.F."/>
            <person name="Han C."/>
            <person name="Tapia R."/>
            <person name="Goodwin L."/>
            <person name="Pitluck S."/>
            <person name="Liolios K."/>
            <person name="Ivanova N."/>
            <person name="Mavromatis K."/>
            <person name="Mikhailova N."/>
            <person name="Ovchinnikova G."/>
            <person name="Pati A."/>
            <person name="Brambilla E."/>
            <person name="Chen A."/>
            <person name="Palaniappan K."/>
            <person name="Land M."/>
            <person name="Hauser L."/>
            <person name="Chang Y.J."/>
            <person name="Jeffries C.D."/>
            <person name="Rohde M."/>
            <person name="Sikorski J."/>
            <person name="Spring S."/>
            <person name="Goker M."/>
            <person name="Detter J.C."/>
            <person name="Woyke T."/>
            <person name="Bristow J."/>
            <person name="Eisen J.A."/>
            <person name="Markowitz V."/>
            <person name="Hugenholtz P."/>
            <person name="Kyrpides N.C."/>
            <person name="Klenk H.P."/>
        </authorList>
    </citation>
    <scope>NUCLEOTIDE SEQUENCE [LARGE SCALE GENOMIC DNA]</scope>
    <source>
        <strain evidence="7">DSM 12680 / TGB-C1</strain>
    </source>
</reference>
<dbReference type="Gene3D" id="2.30.30.180">
    <property type="entry name" value="Ribosome maturation factor RimP, C-terminal domain"/>
    <property type="match status" value="1"/>
</dbReference>
<dbReference type="SUPFAM" id="SSF74942">
    <property type="entry name" value="YhbC-like, C-terminal domain"/>
    <property type="match status" value="1"/>
</dbReference>
<keyword evidence="7" id="KW-1185">Reference proteome</keyword>
<dbReference type="KEGG" id="slp:Slip_0999"/>
<evidence type="ECO:0000259" key="4">
    <source>
        <dbReference type="Pfam" id="PF02576"/>
    </source>
</evidence>
<evidence type="ECO:0000313" key="7">
    <source>
        <dbReference type="Proteomes" id="UP000000378"/>
    </source>
</evidence>
<dbReference type="AlphaFoldDB" id="D7CM43"/>
<dbReference type="InterPro" id="IPR035956">
    <property type="entry name" value="RimP_N_sf"/>
</dbReference>
<dbReference type="Pfam" id="PF17384">
    <property type="entry name" value="DUF150_C"/>
    <property type="match status" value="1"/>
</dbReference>
<dbReference type="InterPro" id="IPR003728">
    <property type="entry name" value="Ribosome_maturation_RimP"/>
</dbReference>
<evidence type="ECO:0000313" key="6">
    <source>
        <dbReference type="EMBL" id="ADI01778.1"/>
    </source>
</evidence>
<dbReference type="HOGENOM" id="CLU_070525_2_2_9"/>
<gene>
    <name evidence="3" type="primary">rimP</name>
    <name evidence="6" type="ordered locus">Slip_0999</name>
</gene>
<feature type="domain" description="Ribosome maturation factor RimP C-terminal" evidence="5">
    <location>
        <begin position="88"/>
        <end position="151"/>
    </location>
</feature>
<dbReference type="SUPFAM" id="SSF75420">
    <property type="entry name" value="YhbC-like, N-terminal domain"/>
    <property type="match status" value="1"/>
</dbReference>
<dbReference type="eggNOG" id="COG0779">
    <property type="taxonomic scope" value="Bacteria"/>
</dbReference>
<keyword evidence="1 3" id="KW-0963">Cytoplasm</keyword>
<comment type="function">
    <text evidence="3">Required for maturation of 30S ribosomal subunits.</text>
</comment>
<keyword evidence="2 3" id="KW-0690">Ribosome biogenesis</keyword>
<dbReference type="OrthoDB" id="9805006at2"/>
<proteinExistence type="inferred from homology"/>
<evidence type="ECO:0000256" key="3">
    <source>
        <dbReference type="HAMAP-Rule" id="MF_01077"/>
    </source>
</evidence>
<dbReference type="GO" id="GO:0000028">
    <property type="term" value="P:ribosomal small subunit assembly"/>
    <property type="evidence" value="ECO:0007669"/>
    <property type="project" value="TreeGrafter"/>
</dbReference>
<evidence type="ECO:0000256" key="2">
    <source>
        <dbReference type="ARBA" id="ARBA00022517"/>
    </source>
</evidence>
<comment type="subcellular location">
    <subcellularLocation>
        <location evidence="3">Cytoplasm</location>
    </subcellularLocation>
</comment>
<dbReference type="GO" id="GO:0005829">
    <property type="term" value="C:cytosol"/>
    <property type="evidence" value="ECO:0007669"/>
    <property type="project" value="TreeGrafter"/>
</dbReference>
<evidence type="ECO:0000259" key="5">
    <source>
        <dbReference type="Pfam" id="PF17384"/>
    </source>
</evidence>
<dbReference type="InterPro" id="IPR036847">
    <property type="entry name" value="RimP_C_sf"/>
</dbReference>
<dbReference type="CDD" id="cd01734">
    <property type="entry name" value="YlxS_C"/>
    <property type="match status" value="1"/>
</dbReference>
<dbReference type="InterPro" id="IPR028989">
    <property type="entry name" value="RimP_N"/>
</dbReference>
<organism evidence="6 7">
    <name type="scientific">Syntrophothermus lipocalidus (strain DSM 12680 / TGB-C1)</name>
    <dbReference type="NCBI Taxonomy" id="643648"/>
    <lineage>
        <taxon>Bacteria</taxon>
        <taxon>Bacillati</taxon>
        <taxon>Bacillota</taxon>
        <taxon>Clostridia</taxon>
        <taxon>Eubacteriales</taxon>
        <taxon>Syntrophomonadaceae</taxon>
        <taxon>Syntrophothermus</taxon>
    </lineage>
</organism>
<accession>D7CM43</accession>
<dbReference type="PANTHER" id="PTHR33867">
    <property type="entry name" value="RIBOSOME MATURATION FACTOR RIMP"/>
    <property type="match status" value="1"/>
</dbReference>
<dbReference type="FunFam" id="3.30.300.70:FF:000001">
    <property type="entry name" value="Ribosome maturation factor RimP"/>
    <property type="match status" value="1"/>
</dbReference>
<dbReference type="EMBL" id="CP002048">
    <property type="protein sequence ID" value="ADI01778.1"/>
    <property type="molecule type" value="Genomic_DNA"/>
</dbReference>